<dbReference type="SMART" id="SM00491">
    <property type="entry name" value="HELICc2"/>
    <property type="match status" value="1"/>
</dbReference>
<dbReference type="SMART" id="SM00487">
    <property type="entry name" value="DEXDc"/>
    <property type="match status" value="1"/>
</dbReference>
<evidence type="ECO:0000256" key="4">
    <source>
        <dbReference type="ARBA" id="ARBA00038058"/>
    </source>
</evidence>
<name>A0A7S6WRH9_9SPIR</name>
<keyword evidence="2" id="KW-0378">Hydrolase</keyword>
<dbReference type="InterPro" id="IPR027417">
    <property type="entry name" value="P-loop_NTPase"/>
</dbReference>
<dbReference type="InterPro" id="IPR014001">
    <property type="entry name" value="Helicase_ATP-bd"/>
</dbReference>
<dbReference type="PANTHER" id="PTHR11472:SF34">
    <property type="entry name" value="REGULATOR OF TELOMERE ELONGATION HELICASE 1"/>
    <property type="match status" value="1"/>
</dbReference>
<evidence type="ECO:0000313" key="7">
    <source>
        <dbReference type="Proteomes" id="UP000593915"/>
    </source>
</evidence>
<dbReference type="GO" id="GO:0003676">
    <property type="term" value="F:nucleic acid binding"/>
    <property type="evidence" value="ECO:0007669"/>
    <property type="project" value="InterPro"/>
</dbReference>
<dbReference type="PROSITE" id="PS51193">
    <property type="entry name" value="HELICASE_ATP_BIND_2"/>
    <property type="match status" value="1"/>
</dbReference>
<evidence type="ECO:0000259" key="5">
    <source>
        <dbReference type="PROSITE" id="PS51193"/>
    </source>
</evidence>
<dbReference type="InterPro" id="IPR014013">
    <property type="entry name" value="Helic_SF1/SF2_ATP-bd_DinG/Rad3"/>
</dbReference>
<dbReference type="Pfam" id="PF13307">
    <property type="entry name" value="Helicase_C_2"/>
    <property type="match status" value="1"/>
</dbReference>
<organism evidence="6 7">
    <name type="scientific">Treponema pedis</name>
    <dbReference type="NCBI Taxonomy" id="409322"/>
    <lineage>
        <taxon>Bacteria</taxon>
        <taxon>Pseudomonadati</taxon>
        <taxon>Spirochaetota</taxon>
        <taxon>Spirochaetia</taxon>
        <taxon>Spirochaetales</taxon>
        <taxon>Treponemataceae</taxon>
        <taxon>Treponema</taxon>
    </lineage>
</organism>
<keyword evidence="6" id="KW-0347">Helicase</keyword>
<proteinExistence type="inferred from homology"/>
<reference evidence="6 7" key="1">
    <citation type="submission" date="2020-09" db="EMBL/GenBank/DDBJ databases">
        <title>Characterization of Treponema spp. from bovine digital dermatitis in Korea.</title>
        <authorList>
            <person name="Espiritu H.M."/>
            <person name="Cho Y.I."/>
            <person name="Mamuad L."/>
        </authorList>
    </citation>
    <scope>NUCLEOTIDE SEQUENCE [LARGE SCALE GENOMIC DNA]</scope>
    <source>
        <strain evidence="6 7">KS1</strain>
    </source>
</reference>
<protein>
    <submittedName>
        <fullName evidence="6">ATP-dependent DNA helicase</fullName>
    </submittedName>
</protein>
<feature type="domain" description="Helicase ATP-binding" evidence="5">
    <location>
        <begin position="31"/>
        <end position="312"/>
    </location>
</feature>
<dbReference type="GO" id="GO:0016818">
    <property type="term" value="F:hydrolase activity, acting on acid anhydrides, in phosphorus-containing anhydrides"/>
    <property type="evidence" value="ECO:0007669"/>
    <property type="project" value="InterPro"/>
</dbReference>
<evidence type="ECO:0000256" key="1">
    <source>
        <dbReference type="ARBA" id="ARBA00022741"/>
    </source>
</evidence>
<dbReference type="GO" id="GO:0003678">
    <property type="term" value="F:DNA helicase activity"/>
    <property type="evidence" value="ECO:0007669"/>
    <property type="project" value="TreeGrafter"/>
</dbReference>
<accession>A0A7S6WRH9</accession>
<dbReference type="Gene3D" id="3.40.50.300">
    <property type="entry name" value="P-loop containing nucleotide triphosphate hydrolases"/>
    <property type="match status" value="2"/>
</dbReference>
<keyword evidence="3" id="KW-0067">ATP-binding</keyword>
<gene>
    <name evidence="6" type="ORF">IFE08_06400</name>
</gene>
<dbReference type="GO" id="GO:0005524">
    <property type="term" value="F:ATP binding"/>
    <property type="evidence" value="ECO:0007669"/>
    <property type="project" value="UniProtKB-KW"/>
</dbReference>
<keyword evidence="1" id="KW-0547">Nucleotide-binding</keyword>
<dbReference type="GO" id="GO:0006139">
    <property type="term" value="P:nucleobase-containing compound metabolic process"/>
    <property type="evidence" value="ECO:0007669"/>
    <property type="project" value="InterPro"/>
</dbReference>
<dbReference type="RefSeq" id="WP_194077455.1">
    <property type="nucleotide sequence ID" value="NZ_CP061839.1"/>
</dbReference>
<evidence type="ECO:0000256" key="2">
    <source>
        <dbReference type="ARBA" id="ARBA00022801"/>
    </source>
</evidence>
<evidence type="ECO:0000256" key="3">
    <source>
        <dbReference type="ARBA" id="ARBA00022840"/>
    </source>
</evidence>
<dbReference type="SUPFAM" id="SSF52540">
    <property type="entry name" value="P-loop containing nucleoside triphosphate hydrolases"/>
    <property type="match status" value="1"/>
</dbReference>
<dbReference type="PANTHER" id="PTHR11472">
    <property type="entry name" value="DNA REPAIR DEAD HELICASE RAD3/XP-D SUBFAMILY MEMBER"/>
    <property type="match status" value="1"/>
</dbReference>
<dbReference type="InterPro" id="IPR045028">
    <property type="entry name" value="DinG/Rad3-like"/>
</dbReference>
<dbReference type="Proteomes" id="UP000593915">
    <property type="component" value="Chromosome"/>
</dbReference>
<dbReference type="InterPro" id="IPR006555">
    <property type="entry name" value="ATP-dep_Helicase_C"/>
</dbReference>
<evidence type="ECO:0000313" key="6">
    <source>
        <dbReference type="EMBL" id="QOW61965.1"/>
    </source>
</evidence>
<dbReference type="AlphaFoldDB" id="A0A7S6WRH9"/>
<comment type="similarity">
    <text evidence="4">Belongs to the helicase family. DinG subfamily.</text>
</comment>
<sequence length="713" mass="80657">MSDFIEETFTDTELLPLDPDKTAGFLDENGTFASFFKNYEPRIPQLKLTKAISNCFNENAVGVFEAGTGVGKSLAYLLPAMIWAKQNKQRVVISTGTINLQQQLIEKDVPTAKKILGENFTNLKSILVKGRHNFLCLRRLSQSLQENDLFSSGTEELEKIKEWAMEAKEGSRSELEFLPGDSVWSLVCSESDNCLANKCPYFTGCFVMKMKREAESSSILIANHHILFADLAVRADGFGYTGTAVLPAFENLIIDEAHTIEEAAGSFFSEDLSRFNLHKQINILYRSRRGKQTGLLNTIAAVSNEAKLFTEIINLLEQTAVSFNLLEEKAANILQSSIAKSLMQITSDEVAELLNSIEVFYKNICTLNIKLEAIISNIDEEKKDEDLDTACRDAFVILRRLKSMAALMEHFLNRQNFPNEVFWFEKIKFSQGEAIRFIQTPLVLAPIMRRSVFMPMSSVICVSATLKIGDSFDFWLGRNGLKDFHDKKVFTDYFQSPFPYENNVVFNIPADMPMPDEAEFQENINKKVLSLLEITQGKTLVLFTSYESLKKTCEYVRMNIMDNICILQQGEDDRMRLLNKFKEDISSCLFATTSFWAGVDVPGESLSHVILVKLPFSVPTEPIFHARSALIEKSGGNSFMQLSVPEAVVQFRQGFGRLMRSNTDRGIVTVLDKRILVKRYGEIFIKSIPKTIQCFAPTKDILNKIEDFLYNNG</sequence>
<dbReference type="EMBL" id="CP061839">
    <property type="protein sequence ID" value="QOW61965.1"/>
    <property type="molecule type" value="Genomic_DNA"/>
</dbReference>